<dbReference type="InterPro" id="IPR009291">
    <property type="entry name" value="Vps62"/>
</dbReference>
<protein>
    <submittedName>
        <fullName evidence="1">Uncharacterized protein</fullName>
    </submittedName>
</protein>
<sequence>MSRGLSRSAIEAAIQKYGPQIQIHPEETYLPCSVEWFLAHCTLVDSKYPEHKKVHPLETELPNGPKEGTRFYLDIEESVKPGDLPTAKAYVNAFWKPELTYTDLQFWMFSAYNGHGTAKFQSLVFDKVERFGDVDLSPLGEHVGDWEYVGIRIDNITQELVGLILSAHGKNIIYDQAAIATNFTMVDGTHPVIYSSLNGHANFPSVGPNFTEHRKVLGWPVGLEFDLLNTTASGGPCINSSTDYELINAPYLTEDKVICPAWVAYPYRWGPEGTGIHMDVKTLSEIIKVVIGDDDATKLIDTPIVLLASELLHIFVRADINGAGAPMGQSPWNGIYL</sequence>
<dbReference type="Proteomes" id="UP000701801">
    <property type="component" value="Unassembled WGS sequence"/>
</dbReference>
<name>A0A9N9LBD9_9HELO</name>
<accession>A0A9N9LBD9</accession>
<dbReference type="AlphaFoldDB" id="A0A9N9LBD9"/>
<organism evidence="1 2">
    <name type="scientific">Hymenoscyphus albidus</name>
    <dbReference type="NCBI Taxonomy" id="595503"/>
    <lineage>
        <taxon>Eukaryota</taxon>
        <taxon>Fungi</taxon>
        <taxon>Dikarya</taxon>
        <taxon>Ascomycota</taxon>
        <taxon>Pezizomycotina</taxon>
        <taxon>Leotiomycetes</taxon>
        <taxon>Helotiales</taxon>
        <taxon>Helotiaceae</taxon>
        <taxon>Hymenoscyphus</taxon>
    </lineage>
</organism>
<dbReference type="OrthoDB" id="188042at2759"/>
<proteinExistence type="predicted"/>
<keyword evidence="2" id="KW-1185">Reference proteome</keyword>
<reference evidence="1" key="1">
    <citation type="submission" date="2021-07" db="EMBL/GenBank/DDBJ databases">
        <authorList>
            <person name="Durling M."/>
        </authorList>
    </citation>
    <scope>NUCLEOTIDE SEQUENCE</scope>
</reference>
<evidence type="ECO:0000313" key="1">
    <source>
        <dbReference type="EMBL" id="CAG8972125.1"/>
    </source>
</evidence>
<comment type="caution">
    <text evidence="1">The sequence shown here is derived from an EMBL/GenBank/DDBJ whole genome shotgun (WGS) entry which is preliminary data.</text>
</comment>
<dbReference type="EMBL" id="CAJVRM010000036">
    <property type="protein sequence ID" value="CAG8972125.1"/>
    <property type="molecule type" value="Genomic_DNA"/>
</dbReference>
<dbReference type="PANTHER" id="PTHR48173:SF3">
    <property type="entry name" value="PROCESSING PROTEIN PRP39, PUTATIVE-RELATED"/>
    <property type="match status" value="1"/>
</dbReference>
<dbReference type="Pfam" id="PF06101">
    <property type="entry name" value="Vps62"/>
    <property type="match status" value="1"/>
</dbReference>
<dbReference type="PANTHER" id="PTHR48173">
    <property type="entry name" value="GNK2-HOMOLOGOUS DOMAIN-CONTAINING PROTEIN"/>
    <property type="match status" value="1"/>
</dbReference>
<evidence type="ECO:0000313" key="2">
    <source>
        <dbReference type="Proteomes" id="UP000701801"/>
    </source>
</evidence>
<gene>
    <name evidence="1" type="ORF">HYALB_00008130</name>
</gene>